<dbReference type="PANTHER" id="PTHR30481:SF3">
    <property type="entry name" value="DNA ADENINE METHYLASE"/>
    <property type="match status" value="1"/>
</dbReference>
<dbReference type="Proteomes" id="UP000509459">
    <property type="component" value="Chromosome"/>
</dbReference>
<dbReference type="InterPro" id="IPR023095">
    <property type="entry name" value="Ade_MeTrfase_dom_2"/>
</dbReference>
<dbReference type="EC" id="2.1.1.72" evidence="2 7"/>
<sequence length="659" mass="76783">MIKDVKMRYIGSKKLLLPEIKKMVDKHTDGSEEVFLDLFAGTNVVANYFKQFYTVYSNDMLFFSYVNAKATIENNSKPSFSKLIQAGISSPMTYLQNLEVNDETIGYYEVAYSPTGEANYLSVHNAKKLDIIRSQIESWKNQNLLTEHEYYYLLSSLIEALPFISNTTGTYGAFLKHWDKRSLNDLELQDFTIFDNSKQNKAFNEDANELVQKIKADIVYIDTPYNSRQYASNYHLLENVARNEHPTLKGITKIFDWKNLKSDYATKGKALVAMRDLIQNINSTHIILSYNNEGIISEEDLTNILKEFSVDGIVDIKKIPYRKYQSKNVSKNKEIYELLFYIQRKPFSKNKTLNKPLNNVRVSSTKKYIKSPLNYIGGKYKLLNQILPLFPKNINTFVDIFSGGANVGINVKAKKYIFNDMNTRINEMFRYFQTQPPVKLVQQIEEKIDEWGLSKTNEDAFLAFRKHYNTNPNPLDLYVLSSFSYNYQFRFNNSMEFNNPFGRNRSHFSENMRNNLLNFVTKLQTLDATFTDNYFNEFDFSNLTSNDFIYLDPPYLITTGSYNDGKRGFSDWNNTSEMKLLNFMDYLNQHGIRFALSNVTEHKGKTNQLLKDWAYSRNLNVNYLDHNYNNSSHNSKSKGSQEVLITNYETKTFNLLNTK</sequence>
<dbReference type="Pfam" id="PF02086">
    <property type="entry name" value="MethyltransfD12"/>
    <property type="match status" value="2"/>
</dbReference>
<organism evidence="8 9">
    <name type="scientific">Streptococcus sanguinis</name>
    <dbReference type="NCBI Taxonomy" id="1305"/>
    <lineage>
        <taxon>Bacteria</taxon>
        <taxon>Bacillati</taxon>
        <taxon>Bacillota</taxon>
        <taxon>Bacilli</taxon>
        <taxon>Lactobacillales</taxon>
        <taxon>Streptococcaceae</taxon>
        <taxon>Streptococcus</taxon>
    </lineage>
</organism>
<dbReference type="EMBL" id="CP054570">
    <property type="protein sequence ID" value="QKQ43246.1"/>
    <property type="molecule type" value="Genomic_DNA"/>
</dbReference>
<keyword evidence="3 7" id="KW-0489">Methyltransferase</keyword>
<accession>A0A859EN94</accession>
<dbReference type="GO" id="GO:1904047">
    <property type="term" value="F:S-adenosyl-L-methionine binding"/>
    <property type="evidence" value="ECO:0007669"/>
    <property type="project" value="TreeGrafter"/>
</dbReference>
<comment type="catalytic activity">
    <reaction evidence="6 7">
        <text>a 2'-deoxyadenosine in DNA + S-adenosyl-L-methionine = an N(6)-methyl-2'-deoxyadenosine in DNA + S-adenosyl-L-homocysteine + H(+)</text>
        <dbReference type="Rhea" id="RHEA:15197"/>
        <dbReference type="Rhea" id="RHEA-COMP:12418"/>
        <dbReference type="Rhea" id="RHEA-COMP:12419"/>
        <dbReference type="ChEBI" id="CHEBI:15378"/>
        <dbReference type="ChEBI" id="CHEBI:57856"/>
        <dbReference type="ChEBI" id="CHEBI:59789"/>
        <dbReference type="ChEBI" id="CHEBI:90615"/>
        <dbReference type="ChEBI" id="CHEBI:90616"/>
        <dbReference type="EC" id="2.1.1.72"/>
    </reaction>
</comment>
<dbReference type="InterPro" id="IPR029063">
    <property type="entry name" value="SAM-dependent_MTases_sf"/>
</dbReference>
<dbReference type="PROSITE" id="PS00092">
    <property type="entry name" value="N6_MTASE"/>
    <property type="match status" value="1"/>
</dbReference>
<evidence type="ECO:0000256" key="4">
    <source>
        <dbReference type="ARBA" id="ARBA00022679"/>
    </source>
</evidence>
<evidence type="ECO:0000256" key="3">
    <source>
        <dbReference type="ARBA" id="ARBA00022603"/>
    </source>
</evidence>
<protein>
    <recommendedName>
        <fullName evidence="2 7">Site-specific DNA-methyltransferase (adenine-specific)</fullName>
        <ecNumber evidence="2 7">2.1.1.72</ecNumber>
    </recommendedName>
</protein>
<gene>
    <name evidence="8" type="ORF">FOC72_01400</name>
</gene>
<dbReference type="REBASE" id="395923">
    <property type="entry name" value="M.Ssa770ORF1400P"/>
</dbReference>
<dbReference type="GO" id="GO:0006298">
    <property type="term" value="P:mismatch repair"/>
    <property type="evidence" value="ECO:0007669"/>
    <property type="project" value="TreeGrafter"/>
</dbReference>
<dbReference type="Gene3D" id="3.40.50.150">
    <property type="entry name" value="Vaccinia Virus protein VP39"/>
    <property type="match status" value="2"/>
</dbReference>
<dbReference type="PRINTS" id="PR00505">
    <property type="entry name" value="D12N6MTFRASE"/>
</dbReference>
<evidence type="ECO:0000313" key="9">
    <source>
        <dbReference type="Proteomes" id="UP000509459"/>
    </source>
</evidence>
<evidence type="ECO:0000256" key="2">
    <source>
        <dbReference type="ARBA" id="ARBA00011900"/>
    </source>
</evidence>
<evidence type="ECO:0000256" key="7">
    <source>
        <dbReference type="RuleBase" id="RU361257"/>
    </source>
</evidence>
<dbReference type="AlphaFoldDB" id="A0A859EN94"/>
<dbReference type="PIRSF" id="PIRSF036638">
    <property type="entry name" value="M_m6A_StsI"/>
    <property type="match status" value="1"/>
</dbReference>
<dbReference type="SUPFAM" id="SSF53335">
    <property type="entry name" value="S-adenosyl-L-methionine-dependent methyltransferases"/>
    <property type="match status" value="2"/>
</dbReference>
<reference evidence="8 9" key="1">
    <citation type="submission" date="2020-05" db="EMBL/GenBank/DDBJ databases">
        <title>FDA dAtabase for Regulatory Grade micrObial Sequences (FDA-ARGOS): Supporting development and validation of Infectious Disease Dx tests.</title>
        <authorList>
            <person name="Bojja K."/>
            <person name="Kessler A."/>
            <person name="Tallon L."/>
            <person name="Sadzewicz L."/>
            <person name="Zhao X."/>
            <person name="Vavikolanu K."/>
            <person name="Mehta A."/>
            <person name="Aluvathingal J."/>
            <person name="Nadendla S."/>
            <person name="Myers T."/>
            <person name="Yan Y."/>
            <person name="Sichtig H."/>
        </authorList>
    </citation>
    <scope>NUCLEOTIDE SEQUENCE [LARGE SCALE GENOMIC DNA]</scope>
    <source>
        <strain evidence="8 9">FDAARGOS_770</strain>
    </source>
</reference>
<evidence type="ECO:0000313" key="8">
    <source>
        <dbReference type="EMBL" id="QKQ43246.1"/>
    </source>
</evidence>
<proteinExistence type="inferred from homology"/>
<name>A0A859EN94_STRSA</name>
<dbReference type="InterPro" id="IPR012186">
    <property type="entry name" value="Ade-mod_methylase_MStsI"/>
</dbReference>
<dbReference type="InterPro" id="IPR002052">
    <property type="entry name" value="DNA_methylase_N6_adenine_CS"/>
</dbReference>
<keyword evidence="4 7" id="KW-0808">Transferase</keyword>
<dbReference type="GO" id="GO:0043565">
    <property type="term" value="F:sequence-specific DNA binding"/>
    <property type="evidence" value="ECO:0007669"/>
    <property type="project" value="TreeGrafter"/>
</dbReference>
<dbReference type="Gene3D" id="1.10.1020.10">
    <property type="entry name" value="Adenine-specific Methyltransferase, Domain 2"/>
    <property type="match status" value="2"/>
</dbReference>
<dbReference type="NCBIfam" id="TIGR00571">
    <property type="entry name" value="dam"/>
    <property type="match status" value="1"/>
</dbReference>
<dbReference type="GO" id="GO:0032259">
    <property type="term" value="P:methylation"/>
    <property type="evidence" value="ECO:0007669"/>
    <property type="project" value="UniProtKB-KW"/>
</dbReference>
<dbReference type="GO" id="GO:0009007">
    <property type="term" value="F:site-specific DNA-methyltransferase (adenine-specific) activity"/>
    <property type="evidence" value="ECO:0007669"/>
    <property type="project" value="UniProtKB-UniRule"/>
</dbReference>
<dbReference type="PANTHER" id="PTHR30481">
    <property type="entry name" value="DNA ADENINE METHYLASE"/>
    <property type="match status" value="1"/>
</dbReference>
<evidence type="ECO:0000256" key="1">
    <source>
        <dbReference type="ARBA" id="ARBA00006594"/>
    </source>
</evidence>
<dbReference type="InterPro" id="IPR012327">
    <property type="entry name" value="MeTrfase_D12"/>
</dbReference>
<keyword evidence="5 7" id="KW-0949">S-adenosyl-L-methionine</keyword>
<evidence type="ECO:0000256" key="5">
    <source>
        <dbReference type="ARBA" id="ARBA00022691"/>
    </source>
</evidence>
<evidence type="ECO:0000256" key="6">
    <source>
        <dbReference type="ARBA" id="ARBA00047942"/>
    </source>
</evidence>
<dbReference type="GO" id="GO:0009307">
    <property type="term" value="P:DNA restriction-modification system"/>
    <property type="evidence" value="ECO:0007669"/>
    <property type="project" value="InterPro"/>
</dbReference>
<comment type="similarity">
    <text evidence="1 7">Belongs to the N(4)/N(6)-methyltransferase family.</text>
</comment>